<evidence type="ECO:0000256" key="1">
    <source>
        <dbReference type="SAM" id="MobiDB-lite"/>
    </source>
</evidence>
<gene>
    <name evidence="2" type="ORF">PHISCL_03248</name>
</gene>
<reference evidence="3" key="1">
    <citation type="submission" date="2017-02" db="EMBL/GenBank/DDBJ databases">
        <authorList>
            <person name="Tafer H."/>
            <person name="Lopandic K."/>
        </authorList>
    </citation>
    <scope>NUCLEOTIDE SEQUENCE [LARGE SCALE GENOMIC DNA]</scope>
    <source>
        <strain evidence="3">CBS 366.77</strain>
    </source>
</reference>
<dbReference type="Proteomes" id="UP000266188">
    <property type="component" value="Unassembled WGS sequence"/>
</dbReference>
<feature type="region of interest" description="Disordered" evidence="1">
    <location>
        <begin position="218"/>
        <end position="239"/>
    </location>
</feature>
<feature type="compositionally biased region" description="Low complexity" evidence="1">
    <location>
        <begin position="9"/>
        <end position="20"/>
    </location>
</feature>
<dbReference type="PANTHER" id="PTHR42041">
    <property type="entry name" value="DNA ENDONUCLEASE ACTIVATOR CTP1 C-TERMINAL DOMAIN-CONTAINING PROTEIN"/>
    <property type="match status" value="1"/>
</dbReference>
<feature type="compositionally biased region" description="Low complexity" evidence="1">
    <location>
        <begin position="383"/>
        <end position="393"/>
    </location>
</feature>
<feature type="region of interest" description="Disordered" evidence="1">
    <location>
        <begin position="374"/>
        <end position="469"/>
    </location>
</feature>
<dbReference type="EMBL" id="MVGC01000082">
    <property type="protein sequence ID" value="RJE24394.1"/>
    <property type="molecule type" value="Genomic_DNA"/>
</dbReference>
<dbReference type="AlphaFoldDB" id="A0A3A2ZYF7"/>
<organism evidence="2 3">
    <name type="scientific">Aspergillus sclerotialis</name>
    <dbReference type="NCBI Taxonomy" id="2070753"/>
    <lineage>
        <taxon>Eukaryota</taxon>
        <taxon>Fungi</taxon>
        <taxon>Dikarya</taxon>
        <taxon>Ascomycota</taxon>
        <taxon>Pezizomycotina</taxon>
        <taxon>Eurotiomycetes</taxon>
        <taxon>Eurotiomycetidae</taxon>
        <taxon>Eurotiales</taxon>
        <taxon>Aspergillaceae</taxon>
        <taxon>Aspergillus</taxon>
        <taxon>Aspergillus subgen. Polypaecilum</taxon>
    </lineage>
</organism>
<accession>A0A3A2ZYF7</accession>
<feature type="region of interest" description="Disordered" evidence="1">
    <location>
        <begin position="255"/>
        <end position="303"/>
    </location>
</feature>
<evidence type="ECO:0000313" key="3">
    <source>
        <dbReference type="Proteomes" id="UP000266188"/>
    </source>
</evidence>
<feature type="compositionally biased region" description="Low complexity" evidence="1">
    <location>
        <begin position="68"/>
        <end position="83"/>
    </location>
</feature>
<dbReference type="PANTHER" id="PTHR42041:SF1">
    <property type="entry name" value="DNA ENDONUCLEASE ACTIVATOR CTP1 C-TERMINAL DOMAIN-CONTAINING PROTEIN"/>
    <property type="match status" value="1"/>
</dbReference>
<feature type="compositionally biased region" description="Polar residues" evidence="1">
    <location>
        <begin position="269"/>
        <end position="280"/>
    </location>
</feature>
<feature type="compositionally biased region" description="Basic and acidic residues" evidence="1">
    <location>
        <begin position="228"/>
        <end position="238"/>
    </location>
</feature>
<feature type="compositionally biased region" description="Polar residues" evidence="1">
    <location>
        <begin position="42"/>
        <end position="53"/>
    </location>
</feature>
<sequence>MDSPQHAMSSPSHALHPLSPRRMNQQAFHHSPSLPTDLLDLQQKSPNRGSDVQSRVAFLNNLSRSGDSPSAAPHSSSGGHSAALQRAILGREEAESALSNANAQLSEAQSRERRISERLESLLEELQTNKERQAHERVVFEKEIKKARKEAFRAGSTLVKLQEELKHSRTEIKGLKDEVAAERDAKEKAKQEAFERDYALASITEELEVLKGRLRSVEASNRSNSLEAKARQMHKESLGRMSLAEGDLDFLITPRKTKRSADDSENSGDCDTPKQSSSETPQKKQRLSDFTPKDREDIPTHESLLERIEDLEIELFDEKAERADCEAFIEFMKMECQFKACSCRLAEARGEEYIYDVEYDRKMKAEAAAEAEKAKQLEEAEQAEQAKQSEQSSIPTVNKARPPPRDAPLPPPQPAQDDDVPAKEENGTEAAQDHVIAFSPATGTFKTIPSPARDAMTQHDGELWSSPNE</sequence>
<comment type="caution">
    <text evidence="2">The sequence shown here is derived from an EMBL/GenBank/DDBJ whole genome shotgun (WGS) entry which is preliminary data.</text>
</comment>
<feature type="compositionally biased region" description="Pro residues" evidence="1">
    <location>
        <begin position="405"/>
        <end position="414"/>
    </location>
</feature>
<protein>
    <submittedName>
        <fullName evidence="2">Uncharacterized protein</fullName>
    </submittedName>
</protein>
<dbReference type="OrthoDB" id="4495335at2759"/>
<feature type="compositionally biased region" description="Basic and acidic residues" evidence="1">
    <location>
        <begin position="291"/>
        <end position="303"/>
    </location>
</feature>
<proteinExistence type="predicted"/>
<evidence type="ECO:0000313" key="2">
    <source>
        <dbReference type="EMBL" id="RJE24394.1"/>
    </source>
</evidence>
<feature type="region of interest" description="Disordered" evidence="1">
    <location>
        <begin position="1"/>
        <end position="83"/>
    </location>
</feature>
<keyword evidence="3" id="KW-1185">Reference proteome</keyword>
<name>A0A3A2ZYF7_9EURO</name>